<evidence type="ECO:0000256" key="1">
    <source>
        <dbReference type="ARBA" id="ARBA00001962"/>
    </source>
</evidence>
<evidence type="ECO:0008006" key="5">
    <source>
        <dbReference type="Google" id="ProtNLM"/>
    </source>
</evidence>
<comment type="similarity">
    <text evidence="2">Belongs to the PhyH family.</text>
</comment>
<dbReference type="Pfam" id="PF05721">
    <property type="entry name" value="PhyH"/>
    <property type="match status" value="1"/>
</dbReference>
<reference evidence="3" key="1">
    <citation type="journal article" date="2020" name="Fungal Divers.">
        <title>Resolving the Mortierellaceae phylogeny through synthesis of multi-gene phylogenetics and phylogenomics.</title>
        <authorList>
            <person name="Vandepol N."/>
            <person name="Liber J."/>
            <person name="Desiro A."/>
            <person name="Na H."/>
            <person name="Kennedy M."/>
            <person name="Barry K."/>
            <person name="Grigoriev I.V."/>
            <person name="Miller A.N."/>
            <person name="O'Donnell K."/>
            <person name="Stajich J.E."/>
            <person name="Bonito G."/>
        </authorList>
    </citation>
    <scope>NUCLEOTIDE SEQUENCE</scope>
    <source>
        <strain evidence="3">KOD948</strain>
    </source>
</reference>
<dbReference type="PANTHER" id="PTHR20883">
    <property type="entry name" value="PHYTANOYL-COA DIOXYGENASE DOMAIN CONTAINING 1"/>
    <property type="match status" value="1"/>
</dbReference>
<dbReference type="OrthoDB" id="445007at2759"/>
<dbReference type="Gene3D" id="2.60.120.620">
    <property type="entry name" value="q2cbj1_9rhob like domain"/>
    <property type="match status" value="1"/>
</dbReference>
<keyword evidence="4" id="KW-1185">Reference proteome</keyword>
<gene>
    <name evidence="3" type="ORF">BG011_009051</name>
</gene>
<dbReference type="AlphaFoldDB" id="A0A9P6PNZ3"/>
<proteinExistence type="inferred from homology"/>
<evidence type="ECO:0000313" key="4">
    <source>
        <dbReference type="Proteomes" id="UP000726737"/>
    </source>
</evidence>
<dbReference type="EMBL" id="JAAAJA010000786">
    <property type="protein sequence ID" value="KAG0249651.1"/>
    <property type="molecule type" value="Genomic_DNA"/>
</dbReference>
<dbReference type="SUPFAM" id="SSF51197">
    <property type="entry name" value="Clavaminate synthase-like"/>
    <property type="match status" value="1"/>
</dbReference>
<evidence type="ECO:0000256" key="2">
    <source>
        <dbReference type="ARBA" id="ARBA00005830"/>
    </source>
</evidence>
<evidence type="ECO:0000313" key="3">
    <source>
        <dbReference type="EMBL" id="KAG0249651.1"/>
    </source>
</evidence>
<sequence length="363" mass="41368">MDGNLGALDMEELRKQFHRDGFVIVQNALTRKEVEILRREADCLVNFLISEGADIMKDYGGVIEPISCGYTDPPLSQMFILSRRSFAAVRNLVTEDPDTVVPILFEKMASLARTFLPEETQDNPICLFNEQYIVKTPKSELTSQFEWHQDAQYMDPFAQDSFPIVSCWTALDDVNQMNGTLLIEPFPRPLNTVSETYFDLPTSLNDPKTHLQYHQGLASCYKDKLDKDQALTLALDRRAKNMPSRPLGSPLKTLDPQHWESEIQRPVLVQVPAGSTIFLSGFVRHCSLGNTSSKFRRAYMPQFSAGAVVAEDGRIVSLAVPITDSHVLENTHYYEDHDEQVNQEYHDDDYEDYENQEDPEMFA</sequence>
<name>A0A9P6PNZ3_9FUNG</name>
<dbReference type="InterPro" id="IPR008775">
    <property type="entry name" value="Phytyl_CoA_dOase-like"/>
</dbReference>
<organism evidence="3 4">
    <name type="scientific">Mortierella polycephala</name>
    <dbReference type="NCBI Taxonomy" id="41804"/>
    <lineage>
        <taxon>Eukaryota</taxon>
        <taxon>Fungi</taxon>
        <taxon>Fungi incertae sedis</taxon>
        <taxon>Mucoromycota</taxon>
        <taxon>Mortierellomycotina</taxon>
        <taxon>Mortierellomycetes</taxon>
        <taxon>Mortierellales</taxon>
        <taxon>Mortierellaceae</taxon>
        <taxon>Mortierella</taxon>
    </lineage>
</organism>
<dbReference type="PANTHER" id="PTHR20883:SF46">
    <property type="entry name" value="PHYTANOYL-COA HYDROXYLASE"/>
    <property type="match status" value="1"/>
</dbReference>
<comment type="caution">
    <text evidence="3">The sequence shown here is derived from an EMBL/GenBank/DDBJ whole genome shotgun (WGS) entry which is preliminary data.</text>
</comment>
<dbReference type="Proteomes" id="UP000726737">
    <property type="component" value="Unassembled WGS sequence"/>
</dbReference>
<protein>
    <recommendedName>
        <fullName evidence="5">Phytanoyl-CoA dioxygenase</fullName>
    </recommendedName>
</protein>
<accession>A0A9P6PNZ3</accession>
<comment type="cofactor">
    <cofactor evidence="1">
        <name>Fe cation</name>
        <dbReference type="ChEBI" id="CHEBI:24875"/>
    </cofactor>
</comment>